<proteinExistence type="predicted"/>
<dbReference type="Proteomes" id="UP001153199">
    <property type="component" value="Unassembled WGS sequence"/>
</dbReference>
<evidence type="ECO:0000259" key="2">
    <source>
        <dbReference type="Pfam" id="PF08862"/>
    </source>
</evidence>
<feature type="domain" description="DUF1828" evidence="1">
    <location>
        <begin position="3"/>
        <end position="53"/>
    </location>
</feature>
<dbReference type="Pfam" id="PF08861">
    <property type="entry name" value="DUF1828"/>
    <property type="match status" value="1"/>
</dbReference>
<sequence length="188" mass="21548">MMDLDFSTPAHWAIINDILINFGVKLEDDILTSRDERKKFAHGKHRMLEAIIRLYDLSFTKRKNIVSIFSEEVQSFLFDNEMGGIPNSKIAGVSGIDYSVDYSIGATKSRPEVLMKFANNFTFDRVTTYGFIFDDISALRRTKHNVKSIIIGNDERQLAEKALLATKSREILVIPWSQKEEILKLKIT</sequence>
<keyword evidence="4" id="KW-1185">Reference proteome</keyword>
<dbReference type="RefSeq" id="WP_279359892.1">
    <property type="nucleotide sequence ID" value="NZ_JAMWDY010000003.1"/>
</dbReference>
<name>A0A9X4P1C0_9LACT</name>
<gene>
    <name evidence="3" type="ORF">NF717_07765</name>
</gene>
<dbReference type="EMBL" id="JAMWFV010000009">
    <property type="protein sequence ID" value="MDG6145548.1"/>
    <property type="molecule type" value="Genomic_DNA"/>
</dbReference>
<evidence type="ECO:0000313" key="3">
    <source>
        <dbReference type="EMBL" id="MDG6145548.1"/>
    </source>
</evidence>
<protein>
    <submittedName>
        <fullName evidence="3">DUF1829 domain-containing protein</fullName>
    </submittedName>
</protein>
<dbReference type="AlphaFoldDB" id="A0A9X4P1C0"/>
<evidence type="ECO:0000259" key="1">
    <source>
        <dbReference type="Pfam" id="PF08861"/>
    </source>
</evidence>
<accession>A0A9X4P1C0</accession>
<dbReference type="InterPro" id="IPR014961">
    <property type="entry name" value="DUF1829"/>
</dbReference>
<comment type="caution">
    <text evidence="3">The sequence shown here is derived from an EMBL/GenBank/DDBJ whole genome shotgun (WGS) entry which is preliminary data.</text>
</comment>
<evidence type="ECO:0000313" key="4">
    <source>
        <dbReference type="Proteomes" id="UP001153199"/>
    </source>
</evidence>
<dbReference type="InterPro" id="IPR014960">
    <property type="entry name" value="DUF1828"/>
</dbReference>
<feature type="domain" description="DUF1829" evidence="2">
    <location>
        <begin position="92"/>
        <end position="179"/>
    </location>
</feature>
<reference evidence="3" key="1">
    <citation type="submission" date="2022-06" db="EMBL/GenBank/DDBJ databases">
        <title>Lactococcus from bovine mastitis in China.</title>
        <authorList>
            <person name="Lin Y."/>
            <person name="Han B."/>
        </authorList>
    </citation>
    <scope>NUCLEOTIDE SEQUENCE</scope>
    <source>
        <strain evidence="3">Ningxia-I-26</strain>
    </source>
</reference>
<organism evidence="3 4">
    <name type="scientific">Lactococcus formosensis</name>
    <dbReference type="NCBI Taxonomy" id="1281486"/>
    <lineage>
        <taxon>Bacteria</taxon>
        <taxon>Bacillati</taxon>
        <taxon>Bacillota</taxon>
        <taxon>Bacilli</taxon>
        <taxon>Lactobacillales</taxon>
        <taxon>Streptococcaceae</taxon>
        <taxon>Lactococcus</taxon>
    </lineage>
</organism>
<dbReference type="Pfam" id="PF08862">
    <property type="entry name" value="DUF1829"/>
    <property type="match status" value="1"/>
</dbReference>